<dbReference type="Gene3D" id="2.40.37.10">
    <property type="entry name" value="Lyase, Ornithine Decarboxylase, Chain A, domain 1"/>
    <property type="match status" value="1"/>
</dbReference>
<dbReference type="GO" id="GO:0030170">
    <property type="term" value="F:pyridoxal phosphate binding"/>
    <property type="evidence" value="ECO:0007669"/>
    <property type="project" value="UniProtKB-UniRule"/>
</dbReference>
<comment type="similarity">
    <text evidence="4">Belongs to the alanine racemase family.</text>
</comment>
<comment type="function">
    <text evidence="4">Catalyzes the interconversion of L-alanine and D-alanine. May also act on other amino acids.</text>
</comment>
<name>A0A6V7R9W1_9STAP</name>
<dbReference type="InterPro" id="IPR029066">
    <property type="entry name" value="PLP-binding_barrel"/>
</dbReference>
<feature type="binding site" evidence="4 6">
    <location>
        <position position="138"/>
    </location>
    <ligand>
        <name>substrate</name>
    </ligand>
</feature>
<dbReference type="FunFam" id="3.20.20.10:FF:000002">
    <property type="entry name" value="Alanine racemase"/>
    <property type="match status" value="1"/>
</dbReference>
<dbReference type="CDD" id="cd00430">
    <property type="entry name" value="PLPDE_III_AR"/>
    <property type="match status" value="1"/>
</dbReference>
<keyword evidence="9" id="KW-1185">Reference proteome</keyword>
<dbReference type="PANTHER" id="PTHR30511:SF0">
    <property type="entry name" value="ALANINE RACEMASE, CATABOLIC-RELATED"/>
    <property type="match status" value="1"/>
</dbReference>
<dbReference type="Pfam" id="PF01168">
    <property type="entry name" value="Ala_racemase_N"/>
    <property type="match status" value="1"/>
</dbReference>
<dbReference type="HAMAP" id="MF_01201">
    <property type="entry name" value="Ala_racemase"/>
    <property type="match status" value="1"/>
</dbReference>
<comment type="cofactor">
    <cofactor evidence="1 4 5">
        <name>pyridoxal 5'-phosphate</name>
        <dbReference type="ChEBI" id="CHEBI:597326"/>
    </cofactor>
</comment>
<dbReference type="InterPro" id="IPR001608">
    <property type="entry name" value="Ala_racemase_N"/>
</dbReference>
<protein>
    <recommendedName>
        <fullName evidence="4">Alanine racemase</fullName>
        <ecNumber evidence="4">5.1.1.1</ecNumber>
    </recommendedName>
</protein>
<dbReference type="SUPFAM" id="SSF50621">
    <property type="entry name" value="Alanine racemase C-terminal domain-like"/>
    <property type="match status" value="1"/>
</dbReference>
<feature type="active site" description="Proton acceptor; specific for D-alanine" evidence="4">
    <location>
        <position position="39"/>
    </location>
</feature>
<dbReference type="SUPFAM" id="SSF51419">
    <property type="entry name" value="PLP-binding barrel"/>
    <property type="match status" value="1"/>
</dbReference>
<feature type="binding site" evidence="4 6">
    <location>
        <position position="312"/>
    </location>
    <ligand>
        <name>substrate</name>
    </ligand>
</feature>
<dbReference type="InterPro" id="IPR011079">
    <property type="entry name" value="Ala_racemase_C"/>
</dbReference>
<dbReference type="PRINTS" id="PR00992">
    <property type="entry name" value="ALARACEMASE"/>
</dbReference>
<keyword evidence="3 4" id="KW-0413">Isomerase</keyword>
<dbReference type="InterPro" id="IPR009006">
    <property type="entry name" value="Ala_racemase/Decarboxylase_C"/>
</dbReference>
<evidence type="ECO:0000256" key="4">
    <source>
        <dbReference type="HAMAP-Rule" id="MF_01201"/>
    </source>
</evidence>
<evidence type="ECO:0000256" key="5">
    <source>
        <dbReference type="PIRSR" id="PIRSR600821-50"/>
    </source>
</evidence>
<reference evidence="8 9" key="1">
    <citation type="submission" date="2020-07" db="EMBL/GenBank/DDBJ databases">
        <authorList>
            <person name="Criscuolo A."/>
        </authorList>
    </citation>
    <scope>NUCLEOTIDE SEQUENCE [LARGE SCALE GENOMIC DNA]</scope>
    <source>
        <strain evidence="8">CIP111649</strain>
    </source>
</reference>
<dbReference type="SMART" id="SM01005">
    <property type="entry name" value="Ala_racemase_C"/>
    <property type="match status" value="1"/>
</dbReference>
<organism evidence="8 9">
    <name type="scientific">Jeotgalicoccus meleagridis</name>
    <dbReference type="NCBI Taxonomy" id="2759181"/>
    <lineage>
        <taxon>Bacteria</taxon>
        <taxon>Bacillati</taxon>
        <taxon>Bacillota</taxon>
        <taxon>Bacilli</taxon>
        <taxon>Bacillales</taxon>
        <taxon>Staphylococcaceae</taxon>
        <taxon>Jeotgalicoccus</taxon>
    </lineage>
</organism>
<dbReference type="GO" id="GO:0009252">
    <property type="term" value="P:peptidoglycan biosynthetic process"/>
    <property type="evidence" value="ECO:0007669"/>
    <property type="project" value="TreeGrafter"/>
</dbReference>
<evidence type="ECO:0000256" key="2">
    <source>
        <dbReference type="ARBA" id="ARBA00022898"/>
    </source>
</evidence>
<sequence length="382" mass="43104">MSDKYYRDTVLEVDLDAITKNYLAIQRKNHDKTFIAVVKADSYGLGAEVVSNHLAAKGVTFFAVATLDEAIALRMHGIKEKILVLGTIHPEHINKAIQHRIAVTAPNLSWVEAAIDKVDEKYDKKVWIHIKVNTGMNRYGTSDIEEIKTMINKVNHYQRFIYEGIYSHFTSSDIEGKATEEEYNEFKRIVEAVERPSYVHIANSGGALLLDEDFTTAVRSGISLYGYYPSLYTKENTTVKLQPSVRLVSQICAIHHLRKGESVSYGRTYTASDNETVATIPIGYADGLWRQHRGFDVKLKNENVPIIGTICMDALIIKVPDNTKVGESVTIIDNSSDSDQALEKYSEYVDTISYEALCALGRRLVRYYLTEDEKLVYNAIIN</sequence>
<dbReference type="AlphaFoldDB" id="A0A6V7R9W1"/>
<dbReference type="InterPro" id="IPR000821">
    <property type="entry name" value="Ala_racemase"/>
</dbReference>
<proteinExistence type="inferred from homology"/>
<dbReference type="Pfam" id="PF00842">
    <property type="entry name" value="Ala_racemase_C"/>
    <property type="match status" value="1"/>
</dbReference>
<accession>A0A6V7R9W1</accession>
<comment type="caution">
    <text evidence="8">The sequence shown here is derived from an EMBL/GenBank/DDBJ whole genome shotgun (WGS) entry which is preliminary data.</text>
</comment>
<comment type="pathway">
    <text evidence="4">Amino-acid biosynthesis; D-alanine biosynthesis; D-alanine from L-alanine: step 1/1.</text>
</comment>
<dbReference type="GO" id="GO:0030632">
    <property type="term" value="P:D-alanine biosynthetic process"/>
    <property type="evidence" value="ECO:0007669"/>
    <property type="project" value="UniProtKB-UniRule"/>
</dbReference>
<evidence type="ECO:0000313" key="8">
    <source>
        <dbReference type="EMBL" id="CAD2073592.1"/>
    </source>
</evidence>
<evidence type="ECO:0000259" key="7">
    <source>
        <dbReference type="SMART" id="SM01005"/>
    </source>
</evidence>
<dbReference type="EC" id="5.1.1.1" evidence="4"/>
<comment type="catalytic activity">
    <reaction evidence="4">
        <text>L-alanine = D-alanine</text>
        <dbReference type="Rhea" id="RHEA:20249"/>
        <dbReference type="ChEBI" id="CHEBI:57416"/>
        <dbReference type="ChEBI" id="CHEBI:57972"/>
        <dbReference type="EC" id="5.1.1.1"/>
    </reaction>
</comment>
<dbReference type="UniPathway" id="UPA00042">
    <property type="reaction ID" value="UER00497"/>
</dbReference>
<feature type="domain" description="Alanine racemase C-terminal" evidence="7">
    <location>
        <begin position="244"/>
        <end position="369"/>
    </location>
</feature>
<dbReference type="RefSeq" id="WP_185125043.1">
    <property type="nucleotide sequence ID" value="NZ_CAJEWD010000004.1"/>
</dbReference>
<dbReference type="Gene3D" id="3.20.20.10">
    <property type="entry name" value="Alanine racemase"/>
    <property type="match status" value="1"/>
</dbReference>
<dbReference type="PANTHER" id="PTHR30511">
    <property type="entry name" value="ALANINE RACEMASE"/>
    <property type="match status" value="1"/>
</dbReference>
<evidence type="ECO:0000313" key="9">
    <source>
        <dbReference type="Proteomes" id="UP000589351"/>
    </source>
</evidence>
<evidence type="ECO:0000256" key="6">
    <source>
        <dbReference type="PIRSR" id="PIRSR600821-52"/>
    </source>
</evidence>
<gene>
    <name evidence="8" type="primary">alr1</name>
    <name evidence="8" type="ORF">JEODO184_00491</name>
</gene>
<dbReference type="Proteomes" id="UP000589351">
    <property type="component" value="Unassembled WGS sequence"/>
</dbReference>
<feature type="modified residue" description="N6-(pyridoxal phosphate)lysine" evidence="4 5">
    <location>
        <position position="39"/>
    </location>
</feature>
<keyword evidence="2 4" id="KW-0663">Pyridoxal phosphate</keyword>
<dbReference type="EMBL" id="CAJEWD010000004">
    <property type="protein sequence ID" value="CAD2073592.1"/>
    <property type="molecule type" value="Genomic_DNA"/>
</dbReference>
<dbReference type="GO" id="GO:0005829">
    <property type="term" value="C:cytosol"/>
    <property type="evidence" value="ECO:0007669"/>
    <property type="project" value="TreeGrafter"/>
</dbReference>
<evidence type="ECO:0000256" key="1">
    <source>
        <dbReference type="ARBA" id="ARBA00001933"/>
    </source>
</evidence>
<feature type="active site" description="Proton acceptor; specific for L-alanine" evidence="4">
    <location>
        <position position="265"/>
    </location>
</feature>
<dbReference type="GO" id="GO:0008784">
    <property type="term" value="F:alanine racemase activity"/>
    <property type="evidence" value="ECO:0007669"/>
    <property type="project" value="UniProtKB-UniRule"/>
</dbReference>
<evidence type="ECO:0000256" key="3">
    <source>
        <dbReference type="ARBA" id="ARBA00023235"/>
    </source>
</evidence>
<dbReference type="NCBIfam" id="TIGR00492">
    <property type="entry name" value="alr"/>
    <property type="match status" value="1"/>
</dbReference>